<proteinExistence type="predicted"/>
<comment type="caution">
    <text evidence="1">The sequence shown here is derived from an EMBL/GenBank/DDBJ whole genome shotgun (WGS) entry which is preliminary data.</text>
</comment>
<evidence type="ECO:0000313" key="2">
    <source>
        <dbReference type="Proteomes" id="UP000693942"/>
    </source>
</evidence>
<dbReference type="EMBL" id="JAELUR010000001">
    <property type="protein sequence ID" value="KAG7438317.1"/>
    <property type="molecule type" value="Genomic_DNA"/>
</dbReference>
<name>A0A8J5QCZ1_FUSOX</name>
<dbReference type="Proteomes" id="UP000693942">
    <property type="component" value="Unassembled WGS sequence"/>
</dbReference>
<organism evidence="1 2">
    <name type="scientific">Fusarium oxysporum f. sp. raphani</name>
    <dbReference type="NCBI Taxonomy" id="96318"/>
    <lineage>
        <taxon>Eukaryota</taxon>
        <taxon>Fungi</taxon>
        <taxon>Dikarya</taxon>
        <taxon>Ascomycota</taxon>
        <taxon>Pezizomycotina</taxon>
        <taxon>Sordariomycetes</taxon>
        <taxon>Hypocreomycetidae</taxon>
        <taxon>Hypocreales</taxon>
        <taxon>Nectriaceae</taxon>
        <taxon>Fusarium</taxon>
        <taxon>Fusarium oxysporum species complex</taxon>
    </lineage>
</organism>
<dbReference type="AlphaFoldDB" id="A0A8J5QCZ1"/>
<protein>
    <submittedName>
        <fullName evidence="1">Uncharacterized protein</fullName>
    </submittedName>
</protein>
<accession>A0A8J5QCZ1</accession>
<sequence>MCRKHVRPLRDPRDQIKLWPDQSTQPAVELRASRATMALLVHRCPLIADGFIVFLSGPGLESRALTCFAKEL</sequence>
<evidence type="ECO:0000313" key="1">
    <source>
        <dbReference type="EMBL" id="KAG7438317.1"/>
    </source>
</evidence>
<gene>
    <name evidence="1" type="ORF">Forpi1262_v000554</name>
</gene>
<reference evidence="1" key="1">
    <citation type="submission" date="2021-04" db="EMBL/GenBank/DDBJ databases">
        <title>First draft genome resource for Brassicaceae pathogens Fusarium oxysporum f. sp. raphani and Fusarium oxysporum f. sp. rapae.</title>
        <authorList>
            <person name="Asai S."/>
        </authorList>
    </citation>
    <scope>NUCLEOTIDE SEQUENCE</scope>
    <source>
        <strain evidence="1">Tf1262</strain>
    </source>
</reference>